<organism evidence="2 3">
    <name type="scientific">Pleurodeles waltl</name>
    <name type="common">Iberian ribbed newt</name>
    <dbReference type="NCBI Taxonomy" id="8319"/>
    <lineage>
        <taxon>Eukaryota</taxon>
        <taxon>Metazoa</taxon>
        <taxon>Chordata</taxon>
        <taxon>Craniata</taxon>
        <taxon>Vertebrata</taxon>
        <taxon>Euteleostomi</taxon>
        <taxon>Amphibia</taxon>
        <taxon>Batrachia</taxon>
        <taxon>Caudata</taxon>
        <taxon>Salamandroidea</taxon>
        <taxon>Salamandridae</taxon>
        <taxon>Pleurodelinae</taxon>
        <taxon>Pleurodeles</taxon>
    </lineage>
</organism>
<feature type="region of interest" description="Disordered" evidence="1">
    <location>
        <begin position="16"/>
        <end position="35"/>
    </location>
</feature>
<accession>A0AAV7QZ73</accession>
<proteinExistence type="predicted"/>
<comment type="caution">
    <text evidence="2">The sequence shown here is derived from an EMBL/GenBank/DDBJ whole genome shotgun (WGS) entry which is preliminary data.</text>
</comment>
<reference evidence="2" key="1">
    <citation type="journal article" date="2022" name="bioRxiv">
        <title>Sequencing and chromosome-scale assembly of the giantPleurodeles waltlgenome.</title>
        <authorList>
            <person name="Brown T."/>
            <person name="Elewa A."/>
            <person name="Iarovenko S."/>
            <person name="Subramanian E."/>
            <person name="Araus A.J."/>
            <person name="Petzold A."/>
            <person name="Susuki M."/>
            <person name="Suzuki K.-i.T."/>
            <person name="Hayashi T."/>
            <person name="Toyoda A."/>
            <person name="Oliveira C."/>
            <person name="Osipova E."/>
            <person name="Leigh N.D."/>
            <person name="Simon A."/>
            <person name="Yun M.H."/>
        </authorList>
    </citation>
    <scope>NUCLEOTIDE SEQUENCE</scope>
    <source>
        <strain evidence="2">20211129_DDA</strain>
        <tissue evidence="2">Liver</tissue>
    </source>
</reference>
<gene>
    <name evidence="2" type="ORF">NDU88_011019</name>
</gene>
<name>A0AAV7QZ73_PLEWA</name>
<evidence type="ECO:0000256" key="1">
    <source>
        <dbReference type="SAM" id="MobiDB-lite"/>
    </source>
</evidence>
<sequence>MTPSCREDLAAFPSRDWWRRSEPGPGRGAWRCPEDSQPRIGLEARQTILGALEAPGAALVLVGLLRRWGSPPAFLPPPPEDEEPGRIPDRDPR</sequence>
<evidence type="ECO:0000313" key="2">
    <source>
        <dbReference type="EMBL" id="KAJ1144722.1"/>
    </source>
</evidence>
<protein>
    <submittedName>
        <fullName evidence="2">Uncharacterized protein</fullName>
    </submittedName>
</protein>
<dbReference type="AlphaFoldDB" id="A0AAV7QZ73"/>
<dbReference type="EMBL" id="JANPWB010000010">
    <property type="protein sequence ID" value="KAJ1144722.1"/>
    <property type="molecule type" value="Genomic_DNA"/>
</dbReference>
<evidence type="ECO:0000313" key="3">
    <source>
        <dbReference type="Proteomes" id="UP001066276"/>
    </source>
</evidence>
<feature type="compositionally biased region" description="Basic and acidic residues" evidence="1">
    <location>
        <begin position="84"/>
        <end position="93"/>
    </location>
</feature>
<dbReference type="Proteomes" id="UP001066276">
    <property type="component" value="Chromosome 6"/>
</dbReference>
<feature type="region of interest" description="Disordered" evidence="1">
    <location>
        <begin position="71"/>
        <end position="93"/>
    </location>
</feature>
<keyword evidence="3" id="KW-1185">Reference proteome</keyword>